<protein>
    <submittedName>
        <fullName evidence="2">Phytanoyl-CoA dioxygenase</fullName>
    </submittedName>
</protein>
<keyword evidence="3" id="KW-1185">Reference proteome</keyword>
<dbReference type="GO" id="GO:0016706">
    <property type="term" value="F:2-oxoglutarate-dependent dioxygenase activity"/>
    <property type="evidence" value="ECO:0007669"/>
    <property type="project" value="UniProtKB-ARBA"/>
</dbReference>
<dbReference type="SUPFAM" id="SSF51197">
    <property type="entry name" value="Clavaminate synthase-like"/>
    <property type="match status" value="1"/>
</dbReference>
<reference evidence="2 3" key="1">
    <citation type="submission" date="2018-12" db="EMBL/GenBank/DDBJ databases">
        <title>Hymenobacter gummosus sp. nov., isolated from a spring.</title>
        <authorList>
            <person name="Nie L."/>
        </authorList>
    </citation>
    <scope>NUCLEOTIDE SEQUENCE [LARGE SCALE GENOMIC DNA]</scope>
    <source>
        <strain evidence="2 3">KCTC 52166</strain>
    </source>
</reference>
<accession>A0A431U3I4</accession>
<dbReference type="EMBL" id="RXOF01000005">
    <property type="protein sequence ID" value="RTQ50142.1"/>
    <property type="molecule type" value="Genomic_DNA"/>
</dbReference>
<dbReference type="PANTHER" id="PTHR20883:SF48">
    <property type="entry name" value="ECTOINE DIOXYGENASE"/>
    <property type="match status" value="1"/>
</dbReference>
<dbReference type="RefSeq" id="WP_126693192.1">
    <property type="nucleotide sequence ID" value="NZ_RXOF01000005.1"/>
</dbReference>
<comment type="caution">
    <text evidence="2">The sequence shown here is derived from an EMBL/GenBank/DDBJ whole genome shotgun (WGS) entry which is preliminary data.</text>
</comment>
<keyword evidence="2" id="KW-0560">Oxidoreductase</keyword>
<evidence type="ECO:0000313" key="2">
    <source>
        <dbReference type="EMBL" id="RTQ50142.1"/>
    </source>
</evidence>
<dbReference type="GO" id="GO:0005506">
    <property type="term" value="F:iron ion binding"/>
    <property type="evidence" value="ECO:0007669"/>
    <property type="project" value="UniProtKB-ARBA"/>
</dbReference>
<dbReference type="OrthoDB" id="9791262at2"/>
<dbReference type="InterPro" id="IPR008775">
    <property type="entry name" value="Phytyl_CoA_dOase-like"/>
</dbReference>
<gene>
    <name evidence="2" type="ORF">EJV47_10935</name>
</gene>
<comment type="cofactor">
    <cofactor evidence="1">
        <name>Fe(2+)</name>
        <dbReference type="ChEBI" id="CHEBI:29033"/>
    </cofactor>
</comment>
<evidence type="ECO:0000256" key="1">
    <source>
        <dbReference type="ARBA" id="ARBA00001954"/>
    </source>
</evidence>
<sequence length="321" mass="37189">MLQFLRDRLSSFKLSYTVYNFLHQRQLRHNEQLYQRYGLRKRVYESVSSQDFKGLSTGEPARFDAQDSRHAAASYPEFRQFSPEVQASLLPWSERGYVVLRGFFTAEEVATINREIDRLIGQGEANWRYERVKIMFAIHQSEEIRRIVNKPELHAILSFLLGKEVRQPFQSINFQQGSQQKAHSDTIHMTTYPLGYLIAAWIALEDVDANNGPVFYYPGSHRLPYVLNDDYPHGGTHFTIGEAAYQAYEQAIDAVVKQNQLQPEEFHARAGDVLLWHANLLHGGTPIREAGRTRKSMVLHYFAEGVICYHEITQRPALRQE</sequence>
<dbReference type="AlphaFoldDB" id="A0A431U3I4"/>
<organism evidence="2 3">
    <name type="scientific">Hymenobacter gummosus</name>
    <dbReference type="NCBI Taxonomy" id="1776032"/>
    <lineage>
        <taxon>Bacteria</taxon>
        <taxon>Pseudomonadati</taxon>
        <taxon>Bacteroidota</taxon>
        <taxon>Cytophagia</taxon>
        <taxon>Cytophagales</taxon>
        <taxon>Hymenobacteraceae</taxon>
        <taxon>Hymenobacter</taxon>
    </lineage>
</organism>
<keyword evidence="2" id="KW-0223">Dioxygenase</keyword>
<dbReference type="PANTHER" id="PTHR20883">
    <property type="entry name" value="PHYTANOYL-COA DIOXYGENASE DOMAIN CONTAINING 1"/>
    <property type="match status" value="1"/>
</dbReference>
<dbReference type="Pfam" id="PF05721">
    <property type="entry name" value="PhyH"/>
    <property type="match status" value="1"/>
</dbReference>
<evidence type="ECO:0000313" key="3">
    <source>
        <dbReference type="Proteomes" id="UP000282184"/>
    </source>
</evidence>
<proteinExistence type="predicted"/>
<dbReference type="Gene3D" id="2.60.120.620">
    <property type="entry name" value="q2cbj1_9rhob like domain"/>
    <property type="match status" value="1"/>
</dbReference>
<name>A0A431U3I4_9BACT</name>
<dbReference type="Proteomes" id="UP000282184">
    <property type="component" value="Unassembled WGS sequence"/>
</dbReference>